<organism evidence="2">
    <name type="scientific">Caldithrix abyssi</name>
    <dbReference type="NCBI Taxonomy" id="187145"/>
    <lineage>
        <taxon>Bacteria</taxon>
        <taxon>Pseudomonadati</taxon>
        <taxon>Calditrichota</taxon>
        <taxon>Calditrichia</taxon>
        <taxon>Calditrichales</taxon>
        <taxon>Calditrichaceae</taxon>
        <taxon>Caldithrix</taxon>
    </lineage>
</organism>
<dbReference type="AlphaFoldDB" id="A0A7V5UE05"/>
<evidence type="ECO:0000313" key="2">
    <source>
        <dbReference type="EMBL" id="HHJ51689.1"/>
    </source>
</evidence>
<dbReference type="EMBL" id="DROD01000047">
    <property type="protein sequence ID" value="HHJ51689.1"/>
    <property type="molecule type" value="Genomic_DNA"/>
</dbReference>
<dbReference type="CDD" id="cd01048">
    <property type="entry name" value="Ferritin_like_AB2"/>
    <property type="match status" value="1"/>
</dbReference>
<feature type="domain" description="DUF2202" evidence="1">
    <location>
        <begin position="27"/>
        <end position="187"/>
    </location>
</feature>
<dbReference type="Proteomes" id="UP000886124">
    <property type="component" value="Unassembled WGS sequence"/>
</dbReference>
<dbReference type="InterPro" id="IPR019243">
    <property type="entry name" value="DUF2202"/>
</dbReference>
<sequence length="204" mass="23455">MYAQRFGGGINISGCISKKAQDLTEHEKQALLYMWEEEKLARDVYLALNEQWDLNVFKNIAKSEAVHMDAVARLIKKYKLNDGSNKDYPGIFRNKELQKLYYDLIKKGETSVKKALTIGATIEDLDMFELKKRMAATDNEDILCVFKALTKGSENHMRAFVRTMKTYDISYQAQYISQAELENIVSQEMNRGRGGGRGKGMRRF</sequence>
<evidence type="ECO:0000259" key="1">
    <source>
        <dbReference type="Pfam" id="PF09968"/>
    </source>
</evidence>
<dbReference type="SUPFAM" id="SSF47240">
    <property type="entry name" value="Ferritin-like"/>
    <property type="match status" value="1"/>
</dbReference>
<gene>
    <name evidence="2" type="ORF">ENJ89_00715</name>
</gene>
<name>A0A7V5UE05_CALAY</name>
<comment type="caution">
    <text evidence="2">The sequence shown here is derived from an EMBL/GenBank/DDBJ whole genome shotgun (WGS) entry which is preliminary data.</text>
</comment>
<dbReference type="Gene3D" id="1.20.1260.10">
    <property type="match status" value="1"/>
</dbReference>
<reference evidence="2" key="1">
    <citation type="journal article" date="2020" name="mSystems">
        <title>Genome- and Community-Level Interaction Insights into Carbon Utilization and Element Cycling Functions of Hydrothermarchaeota in Hydrothermal Sediment.</title>
        <authorList>
            <person name="Zhou Z."/>
            <person name="Liu Y."/>
            <person name="Xu W."/>
            <person name="Pan J."/>
            <person name="Luo Z.H."/>
            <person name="Li M."/>
        </authorList>
    </citation>
    <scope>NUCLEOTIDE SEQUENCE [LARGE SCALE GENOMIC DNA]</scope>
    <source>
        <strain evidence="2">HyVt-527</strain>
    </source>
</reference>
<proteinExistence type="predicted"/>
<accession>A0A7V5UE05</accession>
<dbReference type="InterPro" id="IPR009078">
    <property type="entry name" value="Ferritin-like_SF"/>
</dbReference>
<dbReference type="InterPro" id="IPR012347">
    <property type="entry name" value="Ferritin-like"/>
</dbReference>
<protein>
    <submittedName>
        <fullName evidence="2">DUF2202 domain-containing protein</fullName>
    </submittedName>
</protein>
<dbReference type="Pfam" id="PF09968">
    <property type="entry name" value="DUF2202"/>
    <property type="match status" value="1"/>
</dbReference>